<evidence type="ECO:0000259" key="1">
    <source>
        <dbReference type="Pfam" id="PF01978"/>
    </source>
</evidence>
<dbReference type="InterPro" id="IPR036388">
    <property type="entry name" value="WH-like_DNA-bd_sf"/>
</dbReference>
<protein>
    <recommendedName>
        <fullName evidence="1">Transcription regulator TrmB N-terminal domain-containing protein</fullName>
    </recommendedName>
</protein>
<proteinExistence type="predicted"/>
<comment type="caution">
    <text evidence="2">The sequence shown here is derived from an EMBL/GenBank/DDBJ whole genome shotgun (WGS) entry which is preliminary data.</text>
</comment>
<evidence type="ECO:0000313" key="3">
    <source>
        <dbReference type="Proteomes" id="UP000178490"/>
    </source>
</evidence>
<evidence type="ECO:0000313" key="2">
    <source>
        <dbReference type="EMBL" id="OGH89116.1"/>
    </source>
</evidence>
<feature type="domain" description="Transcription regulator TrmB N-terminal" evidence="1">
    <location>
        <begin position="6"/>
        <end position="73"/>
    </location>
</feature>
<dbReference type="InterPro" id="IPR036390">
    <property type="entry name" value="WH_DNA-bd_sf"/>
</dbReference>
<dbReference type="EMBL" id="MFRC01000044">
    <property type="protein sequence ID" value="OGH89116.1"/>
    <property type="molecule type" value="Genomic_DNA"/>
</dbReference>
<dbReference type="PANTHER" id="PTHR34293:SF1">
    <property type="entry name" value="HTH-TYPE TRANSCRIPTIONAL REGULATOR TRMBL2"/>
    <property type="match status" value="1"/>
</dbReference>
<sequence length="248" mass="28058">MEISALQSIGLSEKAAKIYLSTLSLGTASIQDIAKKADIKRPTAYIYVEELVKDGLLEKYPSGKKEIFKAVDPIMLEKRIERQLQEAKNLIPDLQAIQNQMSGRPKISFLEGREALEQIYHEICNANQIRFWSDLRAVEKNFQNMFIKIAESVNKNETRTREIIADTSEAQKSSKHYASIAGKTYSSKIATKTPGIFNDNAIYDDIVVIFKIQGHNVFAVRIEEKAIADTMKTMFDMAWDSATPFIGR</sequence>
<dbReference type="Gene3D" id="1.10.10.10">
    <property type="entry name" value="Winged helix-like DNA-binding domain superfamily/Winged helix DNA-binding domain"/>
    <property type="match status" value="1"/>
</dbReference>
<dbReference type="Pfam" id="PF01978">
    <property type="entry name" value="TrmB"/>
    <property type="match status" value="1"/>
</dbReference>
<dbReference type="SUPFAM" id="SSF46785">
    <property type="entry name" value="Winged helix' DNA-binding domain"/>
    <property type="match status" value="1"/>
</dbReference>
<name>A0A1F6NYX4_9BACT</name>
<reference evidence="2 3" key="1">
    <citation type="journal article" date="2016" name="Nat. Commun.">
        <title>Thousands of microbial genomes shed light on interconnected biogeochemical processes in an aquifer system.</title>
        <authorList>
            <person name="Anantharaman K."/>
            <person name="Brown C.T."/>
            <person name="Hug L.A."/>
            <person name="Sharon I."/>
            <person name="Castelle C.J."/>
            <person name="Probst A.J."/>
            <person name="Thomas B.C."/>
            <person name="Singh A."/>
            <person name="Wilkins M.J."/>
            <person name="Karaoz U."/>
            <person name="Brodie E.L."/>
            <person name="Williams K.H."/>
            <person name="Hubbard S.S."/>
            <person name="Banfield J.F."/>
        </authorList>
    </citation>
    <scope>NUCLEOTIDE SEQUENCE [LARGE SCALE GENOMIC DNA]</scope>
</reference>
<dbReference type="AlphaFoldDB" id="A0A1F6NYX4"/>
<dbReference type="PANTHER" id="PTHR34293">
    <property type="entry name" value="HTH-TYPE TRANSCRIPTIONAL REGULATOR TRMBL2"/>
    <property type="match status" value="1"/>
</dbReference>
<dbReference type="Proteomes" id="UP000178490">
    <property type="component" value="Unassembled WGS sequence"/>
</dbReference>
<dbReference type="InterPro" id="IPR051797">
    <property type="entry name" value="TrmB-like"/>
</dbReference>
<accession>A0A1F6NYX4</accession>
<organism evidence="2 3">
    <name type="scientific">Candidatus Magasanikbacteria bacterium RIFOXYD2_FULL_36_9</name>
    <dbReference type="NCBI Taxonomy" id="1798707"/>
    <lineage>
        <taxon>Bacteria</taxon>
        <taxon>Candidatus Magasanikiibacteriota</taxon>
    </lineage>
</organism>
<gene>
    <name evidence="2" type="ORF">A2537_00410</name>
</gene>
<dbReference type="InterPro" id="IPR002831">
    <property type="entry name" value="Tscrpt_reg_TrmB_N"/>
</dbReference>